<dbReference type="Pfam" id="PF01420">
    <property type="entry name" value="Methylase_S"/>
    <property type="match status" value="1"/>
</dbReference>
<dbReference type="GO" id="GO:0003677">
    <property type="term" value="F:DNA binding"/>
    <property type="evidence" value="ECO:0007669"/>
    <property type="project" value="UniProtKB-KW"/>
</dbReference>
<dbReference type="RefSeq" id="WP_278201104.1">
    <property type="nucleotide sequence ID" value="NZ_JAOWLT010000006.1"/>
</dbReference>
<evidence type="ECO:0000313" key="6">
    <source>
        <dbReference type="EMBL" id="MDG4977171.1"/>
    </source>
</evidence>
<keyword evidence="6" id="KW-0255">Endonuclease</keyword>
<dbReference type="GO" id="GO:0009307">
    <property type="term" value="P:DNA restriction-modification system"/>
    <property type="evidence" value="ECO:0007669"/>
    <property type="project" value="UniProtKB-KW"/>
</dbReference>
<dbReference type="EMBL" id="JAOWLV010000006">
    <property type="protein sequence ID" value="MDG4977171.1"/>
    <property type="molecule type" value="Genomic_DNA"/>
</dbReference>
<sequence length="67" mass="7916">MYGLQHGTGQPHVYKEELREVTIPLPEIDTQQKIVDKIVNYQNERKKAEELTEGYKQKIETIIKDIF</sequence>
<evidence type="ECO:0000256" key="1">
    <source>
        <dbReference type="ARBA" id="ARBA00010923"/>
    </source>
</evidence>
<organism evidence="6 7">
    <name type="scientific">Lactococcus lactis</name>
    <dbReference type="NCBI Taxonomy" id="1358"/>
    <lineage>
        <taxon>Bacteria</taxon>
        <taxon>Bacillati</taxon>
        <taxon>Bacillota</taxon>
        <taxon>Bacilli</taxon>
        <taxon>Lactobacillales</taxon>
        <taxon>Streptococcaceae</taxon>
        <taxon>Lactococcus</taxon>
    </lineage>
</organism>
<dbReference type="GO" id="GO:0004519">
    <property type="term" value="F:endonuclease activity"/>
    <property type="evidence" value="ECO:0007669"/>
    <property type="project" value="UniProtKB-KW"/>
</dbReference>
<keyword evidence="2" id="KW-0680">Restriction system</keyword>
<feature type="coiled-coil region" evidence="4">
    <location>
        <begin position="31"/>
        <end position="58"/>
    </location>
</feature>
<keyword evidence="6" id="KW-0378">Hydrolase</keyword>
<gene>
    <name evidence="6" type="ORF">OGZ50_10545</name>
</gene>
<dbReference type="InterPro" id="IPR000055">
    <property type="entry name" value="Restrct_endonuc_typeI_TRD"/>
</dbReference>
<dbReference type="AlphaFoldDB" id="A0AAP3Z2I4"/>
<dbReference type="Gene3D" id="3.90.220.20">
    <property type="entry name" value="DNA methylase specificity domains"/>
    <property type="match status" value="1"/>
</dbReference>
<name>A0AAP3Z2I4_9LACT</name>
<reference evidence="6" key="2">
    <citation type="journal article" date="2023" name="Food Microbiol.">
        <title>Evaluation of the fermentation potential of lactic acid bacteria isolated from herbs, fruits and vegetables as starter cultures in nut-based milk alternatives.</title>
        <authorList>
            <person name="Huang W."/>
            <person name="Dong A."/>
            <person name="Pham H.T."/>
            <person name="Zhou C."/>
            <person name="Huo Z."/>
            <person name="Watjen A.P."/>
            <person name="Prakash S."/>
            <person name="Bang-Berthelsen C.H."/>
            <person name="Turner M.S."/>
        </authorList>
    </citation>
    <scope>NUCLEOTIDE SEQUENCE</scope>
    <source>
        <strain evidence="6">54</strain>
    </source>
</reference>
<keyword evidence="6" id="KW-0540">Nuclease</keyword>
<dbReference type="EC" id="3.1.21.-" evidence="6"/>
<dbReference type="GO" id="GO:0016787">
    <property type="term" value="F:hydrolase activity"/>
    <property type="evidence" value="ECO:0007669"/>
    <property type="project" value="UniProtKB-KW"/>
</dbReference>
<evidence type="ECO:0000256" key="2">
    <source>
        <dbReference type="ARBA" id="ARBA00022747"/>
    </source>
</evidence>
<evidence type="ECO:0000313" key="7">
    <source>
        <dbReference type="Proteomes" id="UP001152598"/>
    </source>
</evidence>
<evidence type="ECO:0000256" key="3">
    <source>
        <dbReference type="ARBA" id="ARBA00023125"/>
    </source>
</evidence>
<proteinExistence type="inferred from homology"/>
<keyword evidence="4" id="KW-0175">Coiled coil</keyword>
<dbReference type="Proteomes" id="UP001152598">
    <property type="component" value="Unassembled WGS sequence"/>
</dbReference>
<protein>
    <submittedName>
        <fullName evidence="6">Restriction endonuclease subunit S</fullName>
        <ecNumber evidence="6">3.1.21.-</ecNumber>
    </submittedName>
</protein>
<accession>A0AAP3Z2I4</accession>
<evidence type="ECO:0000259" key="5">
    <source>
        <dbReference type="Pfam" id="PF01420"/>
    </source>
</evidence>
<comment type="similarity">
    <text evidence="1">Belongs to the type-I restriction system S methylase family.</text>
</comment>
<dbReference type="InterPro" id="IPR044946">
    <property type="entry name" value="Restrct_endonuc_typeI_TRD_sf"/>
</dbReference>
<reference evidence="6" key="1">
    <citation type="submission" date="2022-10" db="EMBL/GenBank/DDBJ databases">
        <authorList>
            <person name="Turner M.S."/>
            <person name="Huang W."/>
        </authorList>
    </citation>
    <scope>NUCLEOTIDE SEQUENCE</scope>
    <source>
        <strain evidence="6">54</strain>
    </source>
</reference>
<evidence type="ECO:0000256" key="4">
    <source>
        <dbReference type="SAM" id="Coils"/>
    </source>
</evidence>
<feature type="domain" description="Type I restriction modification DNA specificity" evidence="5">
    <location>
        <begin position="6"/>
        <end position="52"/>
    </location>
</feature>
<comment type="caution">
    <text evidence="6">The sequence shown here is derived from an EMBL/GenBank/DDBJ whole genome shotgun (WGS) entry which is preliminary data.</text>
</comment>
<dbReference type="SUPFAM" id="SSF116734">
    <property type="entry name" value="DNA methylase specificity domain"/>
    <property type="match status" value="1"/>
</dbReference>
<keyword evidence="3" id="KW-0238">DNA-binding</keyword>